<sequence length="778" mass="85594">MSAILRASLLGGTLSIKVIDVDIRRDLSHNLSARVEADYILKIDIGAEVDTCSETRLIRTYRHVREVDEYFCSKRYADFRHLAHAIGGHAEKISRYYAAQRGASSSKTKVGSGGGGGGGGGGGYLHGALDRATRALHYVAGGVESARSPTRHGASDDIIPSFVRAVLVGTREFCDEIHSMKRLHGMRYSWSHVKGTAERRRAVIDRAFSHLIHALSVANLSSVSERFPESTIPAPLLSLIGSLETFLLTDVLVDLETDEKTTTLHGGEDAAAAMGGGVRPHRRPFIIALRRPPRRSSYVDRMAEERNCREAVHISLSEDGESTRRMRMIDDGVVGGSSAGTTMNGEMNGAYMTEEIRPVPCHPTDFGLFFAIGVVFFKAIEGRSLHVQLDTLAMFGLACVLLGRQWTVRARRRGGGVVVVAGASSSRRPAPEGGEEEEADDGGRKGNEWSPPSLRPALQRITGSTSLSTHQARRFSLLQKSLCHVSHVWRKDDETIRIVPARTFHEFPRGAAIGSHHNRWSSPPSENFQVRGANYLRDKAKVPSADYLFPCRGCDLFLTDNAPINVGRNRCILGGKLRDLPTFIINYRLPWGIFVSYHEIPERFLPFLRRGNRYGDLDRPLPPMNGMTAGDRAVCKFFLSDKDAKNKAWKLIPVVVDGPWVVKRVVGGKPAIVGTKLPISYVYQPPDRGLSEYFEADLDIVSSAAARNVLAVVRSYTQVLTIDLGYVVQGSTDDELPEQMMVGLRLHGLDPLTADLLPDFEDASTLPQFDDDSGNETD</sequence>
<evidence type="ECO:0000313" key="4">
    <source>
        <dbReference type="Proteomes" id="UP001530377"/>
    </source>
</evidence>
<keyword evidence="4" id="KW-1185">Reference proteome</keyword>
<feature type="region of interest" description="Disordered" evidence="1">
    <location>
        <begin position="424"/>
        <end position="455"/>
    </location>
</feature>
<name>A0ABD3SED5_9STRA</name>
<dbReference type="InterPro" id="IPR045096">
    <property type="entry name" value="EDR2-like"/>
</dbReference>
<evidence type="ECO:0000256" key="1">
    <source>
        <dbReference type="SAM" id="MobiDB-lite"/>
    </source>
</evidence>
<organism evidence="3 4">
    <name type="scientific">Cyclostephanos tholiformis</name>
    <dbReference type="NCBI Taxonomy" id="382380"/>
    <lineage>
        <taxon>Eukaryota</taxon>
        <taxon>Sar</taxon>
        <taxon>Stramenopiles</taxon>
        <taxon>Ochrophyta</taxon>
        <taxon>Bacillariophyta</taxon>
        <taxon>Coscinodiscophyceae</taxon>
        <taxon>Thalassiosirophycidae</taxon>
        <taxon>Stephanodiscales</taxon>
        <taxon>Stephanodiscaceae</taxon>
        <taxon>Cyclostephanos</taxon>
    </lineage>
</organism>
<accession>A0ABD3SED5</accession>
<dbReference type="AlphaFoldDB" id="A0ABD3SED5"/>
<dbReference type="PANTHER" id="PTHR12136">
    <property type="entry name" value="ENHANCED DISEASE RESISTANCE-RELATED"/>
    <property type="match status" value="1"/>
</dbReference>
<evidence type="ECO:0000259" key="2">
    <source>
        <dbReference type="Pfam" id="PF07059"/>
    </source>
</evidence>
<proteinExistence type="predicted"/>
<dbReference type="Pfam" id="PF07059">
    <property type="entry name" value="EDR2_C"/>
    <property type="match status" value="1"/>
</dbReference>
<feature type="domain" description="Protein ENHANCED DISEASE RESISTANCE 2 C-terminal" evidence="2">
    <location>
        <begin position="520"/>
        <end position="750"/>
    </location>
</feature>
<dbReference type="PANTHER" id="PTHR12136:SF41">
    <property type="entry name" value="PLECKSTRIN HOMOLOGY (PH) AND LIPID-BINDING START DOMAINS-CONTAINING PROTEIN"/>
    <property type="match status" value="1"/>
</dbReference>
<dbReference type="InterPro" id="IPR009769">
    <property type="entry name" value="EDR2_C"/>
</dbReference>
<dbReference type="Proteomes" id="UP001530377">
    <property type="component" value="Unassembled WGS sequence"/>
</dbReference>
<comment type="caution">
    <text evidence="3">The sequence shown here is derived from an EMBL/GenBank/DDBJ whole genome shotgun (WGS) entry which is preliminary data.</text>
</comment>
<dbReference type="EMBL" id="JALLPB020000059">
    <property type="protein sequence ID" value="KAL3822658.1"/>
    <property type="molecule type" value="Genomic_DNA"/>
</dbReference>
<reference evidence="3 4" key="1">
    <citation type="submission" date="2024-10" db="EMBL/GenBank/DDBJ databases">
        <title>Updated reference genomes for cyclostephanoid diatoms.</title>
        <authorList>
            <person name="Roberts W.R."/>
            <person name="Alverson A.J."/>
        </authorList>
    </citation>
    <scope>NUCLEOTIDE SEQUENCE [LARGE SCALE GENOMIC DNA]</scope>
    <source>
        <strain evidence="3 4">AJA228-03</strain>
    </source>
</reference>
<gene>
    <name evidence="3" type="ORF">ACHAXA_001811</name>
</gene>
<protein>
    <recommendedName>
        <fullName evidence="2">Protein ENHANCED DISEASE RESISTANCE 2 C-terminal domain-containing protein</fullName>
    </recommendedName>
</protein>
<evidence type="ECO:0000313" key="3">
    <source>
        <dbReference type="EMBL" id="KAL3822658.1"/>
    </source>
</evidence>